<evidence type="ECO:0000313" key="7">
    <source>
        <dbReference type="Proteomes" id="UP000797356"/>
    </source>
</evidence>
<reference evidence="6" key="2">
    <citation type="submission" date="2019-07" db="EMBL/GenBank/DDBJ databases">
        <authorList>
            <person name="Yang Y."/>
            <person name="Bocs S."/>
            <person name="Baudouin L."/>
        </authorList>
    </citation>
    <scope>NUCLEOTIDE SEQUENCE</scope>
    <source>
        <tissue evidence="6">Spear leaf of Hainan Tall coconut</tissue>
    </source>
</reference>
<evidence type="ECO:0000256" key="5">
    <source>
        <dbReference type="SAM" id="MobiDB-lite"/>
    </source>
</evidence>
<dbReference type="PANTHER" id="PTHR13242">
    <property type="entry name" value="EUKARYOTIC TRANSLATION INITIATION FACTOR 3"/>
    <property type="match status" value="1"/>
</dbReference>
<sequence length="654" mass="75900">MASSYEYDDPSYDSRSYPPSSSQASDQGYDPNFVPDSVKTFVVHLYRHIREKNVYEIHQMYEGSFQRLSDRMFRESPWPSVEAVAPYVDNDHVFCLLYREMWFRHVYARLSPTGRQRVESWDNYCSLFGVVLHGVVNMQLPNQWLWDMVDEFVYQFQSHCQYRAKLKNKTEEELQLLRQYGQAWNVYGVLNYLQALVEKSMIHQILEREKEGLEQFTATDGYDYEGGSNVLKMLGYYSMIGLLRVHCLLGDYSTGLKCLAPIDISQQGVYTVVIGSYISSIYHYGFANLMLRRYVEAIREFNKILLYILKYKQYHQKSPQYDQILKKNEQMYALLAICLLLCPQTKLVEENVSAQLKDKYNEKMLKMQRYDDEAFAVYDELFSYACPKFITPSAPVLEEPLTNYNQVVAFFIAYHVDCIESAFDSSSSLLGIFTISIKGQPAQEAPAIAGFEEGQMCGEAVSCFESVISRLQWRNLTVTPRLISSLQHLLFGLIIYPVFQLSNYGSQINFPIKMAIPHILLRPGGVTDQHAGSLQDAYRLQLKLFLYEVKQQQLLASVRSFLKLYSTISIGKLASYMEVDEPTLRTILMTYKHKMHSVDSDGKIIPNTDVDFYINEDVVHVVEPKSTKRYGDYFLRQILKFEEMISELDRVKLD</sequence>
<dbReference type="Proteomes" id="UP000797356">
    <property type="component" value="Chromosome 3"/>
</dbReference>
<comment type="function">
    <text evidence="4">Component of the eukaryotic translation initiation factor 3 (eIF-3) complex, which is involved in protein synthesis of a specialized repertoire of mRNAs and, together with other initiation factors, stimulates binding of mRNA and methionyl-tRNAi to the 40S ribosome. The eIF-3 complex specifically targets and initiates translation of a subset of mRNAs involved in cell proliferation.</text>
</comment>
<name>A0A8K0I3H9_COCNU</name>
<comment type="subcellular location">
    <subcellularLocation>
        <location evidence="4">Cytoplasm</location>
    </subcellularLocation>
</comment>
<comment type="similarity">
    <text evidence="4">Belongs to the eIF-3 subunit L family.</text>
</comment>
<evidence type="ECO:0000256" key="3">
    <source>
        <dbReference type="ARBA" id="ARBA00022917"/>
    </source>
</evidence>
<keyword evidence="2 4" id="KW-0396">Initiation factor</keyword>
<dbReference type="HAMAP" id="MF_03011">
    <property type="entry name" value="eIF3l"/>
    <property type="match status" value="1"/>
</dbReference>
<gene>
    <name evidence="6" type="ORF">COCNU_03G011970</name>
</gene>
<keyword evidence="1 4" id="KW-0963">Cytoplasm</keyword>
<dbReference type="GO" id="GO:0033290">
    <property type="term" value="C:eukaryotic 48S preinitiation complex"/>
    <property type="evidence" value="ECO:0007669"/>
    <property type="project" value="UniProtKB-UniRule"/>
</dbReference>
<dbReference type="PANTHER" id="PTHR13242:SF0">
    <property type="entry name" value="EUKARYOTIC TRANSLATION INITIATION FACTOR 3 SUBUNIT L"/>
    <property type="match status" value="1"/>
</dbReference>
<feature type="region of interest" description="Disordered" evidence="5">
    <location>
        <begin position="1"/>
        <end position="30"/>
    </location>
</feature>
<protein>
    <recommendedName>
        <fullName evidence="4">Eukaryotic translation initiation factor 3 subunit L</fullName>
        <shortName evidence="4">eIF3l</shortName>
    </recommendedName>
</protein>
<dbReference type="GO" id="GO:0005852">
    <property type="term" value="C:eukaryotic translation initiation factor 3 complex"/>
    <property type="evidence" value="ECO:0007669"/>
    <property type="project" value="UniProtKB-UniRule"/>
</dbReference>
<organism evidence="6 7">
    <name type="scientific">Cocos nucifera</name>
    <name type="common">Coconut palm</name>
    <dbReference type="NCBI Taxonomy" id="13894"/>
    <lineage>
        <taxon>Eukaryota</taxon>
        <taxon>Viridiplantae</taxon>
        <taxon>Streptophyta</taxon>
        <taxon>Embryophyta</taxon>
        <taxon>Tracheophyta</taxon>
        <taxon>Spermatophyta</taxon>
        <taxon>Magnoliopsida</taxon>
        <taxon>Liliopsida</taxon>
        <taxon>Arecaceae</taxon>
        <taxon>Arecoideae</taxon>
        <taxon>Cocoseae</taxon>
        <taxon>Attaleinae</taxon>
        <taxon>Cocos</taxon>
    </lineage>
</organism>
<dbReference type="EMBL" id="CM017874">
    <property type="protein sequence ID" value="KAG1335078.1"/>
    <property type="molecule type" value="Genomic_DNA"/>
</dbReference>
<comment type="caution">
    <text evidence="6">The sequence shown here is derived from an EMBL/GenBank/DDBJ whole genome shotgun (WGS) entry which is preliminary data.</text>
</comment>
<keyword evidence="3 4" id="KW-0648">Protein biosynthesis</keyword>
<dbReference type="OrthoDB" id="15082at2759"/>
<proteinExistence type="inferred from homology"/>
<evidence type="ECO:0000313" key="6">
    <source>
        <dbReference type="EMBL" id="KAG1335078.1"/>
    </source>
</evidence>
<feature type="compositionally biased region" description="Acidic residues" evidence="5">
    <location>
        <begin position="1"/>
        <end position="11"/>
    </location>
</feature>
<evidence type="ECO:0000256" key="4">
    <source>
        <dbReference type="HAMAP-Rule" id="MF_03011"/>
    </source>
</evidence>
<feature type="compositionally biased region" description="Low complexity" evidence="5">
    <location>
        <begin position="13"/>
        <end position="26"/>
    </location>
</feature>
<dbReference type="AlphaFoldDB" id="A0A8K0I3H9"/>
<evidence type="ECO:0000256" key="2">
    <source>
        <dbReference type="ARBA" id="ARBA00022540"/>
    </source>
</evidence>
<comment type="subunit">
    <text evidence="4">Component of the eukaryotic translation initiation factor 3 (eIF-3) complex.</text>
</comment>
<dbReference type="GO" id="GO:0003743">
    <property type="term" value="F:translation initiation factor activity"/>
    <property type="evidence" value="ECO:0007669"/>
    <property type="project" value="UniProtKB-UniRule"/>
</dbReference>
<dbReference type="GO" id="GO:0001732">
    <property type="term" value="P:formation of cytoplasmic translation initiation complex"/>
    <property type="evidence" value="ECO:0007669"/>
    <property type="project" value="UniProtKB-UniRule"/>
</dbReference>
<evidence type="ECO:0000256" key="1">
    <source>
        <dbReference type="ARBA" id="ARBA00022490"/>
    </source>
</evidence>
<keyword evidence="7" id="KW-1185">Reference proteome</keyword>
<dbReference type="GO" id="GO:0016282">
    <property type="term" value="C:eukaryotic 43S preinitiation complex"/>
    <property type="evidence" value="ECO:0007669"/>
    <property type="project" value="UniProtKB-UniRule"/>
</dbReference>
<accession>A0A8K0I3H9</accession>
<dbReference type="InterPro" id="IPR019382">
    <property type="entry name" value="eIF3l"/>
</dbReference>
<reference evidence="6" key="1">
    <citation type="journal article" date="2017" name="Gigascience">
        <title>The genome draft of coconut (Cocos nucifera).</title>
        <authorList>
            <person name="Xiao Y."/>
            <person name="Xu P."/>
            <person name="Fan H."/>
            <person name="Baudouin L."/>
            <person name="Xia W."/>
            <person name="Bocs S."/>
            <person name="Xu J."/>
            <person name="Li Q."/>
            <person name="Guo A."/>
            <person name="Zhou L."/>
            <person name="Li J."/>
            <person name="Wu Y."/>
            <person name="Ma Z."/>
            <person name="Armero A."/>
            <person name="Issali A.E."/>
            <person name="Liu N."/>
            <person name="Peng M."/>
            <person name="Yang Y."/>
        </authorList>
    </citation>
    <scope>NUCLEOTIDE SEQUENCE</scope>
    <source>
        <tissue evidence="6">Spear leaf of Hainan Tall coconut</tissue>
    </source>
</reference>
<dbReference type="Pfam" id="PF10255">
    <property type="entry name" value="Paf67"/>
    <property type="match status" value="2"/>
</dbReference>